<dbReference type="EMBL" id="JAAVJH010000017">
    <property type="protein sequence ID" value="NJR80379.1"/>
    <property type="molecule type" value="Genomic_DNA"/>
</dbReference>
<dbReference type="Pfam" id="PF07238">
    <property type="entry name" value="PilZ"/>
    <property type="match status" value="1"/>
</dbReference>
<dbReference type="RefSeq" id="WP_168135936.1">
    <property type="nucleotide sequence ID" value="NZ_JAAVJH010000017.1"/>
</dbReference>
<organism evidence="2 3">
    <name type="scientific">Sphingomonas corticis</name>
    <dbReference type="NCBI Taxonomy" id="2722791"/>
    <lineage>
        <taxon>Bacteria</taxon>
        <taxon>Pseudomonadati</taxon>
        <taxon>Pseudomonadota</taxon>
        <taxon>Alphaproteobacteria</taxon>
        <taxon>Sphingomonadales</taxon>
        <taxon>Sphingomonadaceae</taxon>
        <taxon>Sphingomonas</taxon>
    </lineage>
</organism>
<sequence>MSAGREADLRETQRLKVFRVAQVGVAPATARCHILNLSRAGALIDCRDGAAPRATVTLAASGFARDAAVRWREGTRMGVRFHLPLEEQELLAAL</sequence>
<proteinExistence type="predicted"/>
<evidence type="ECO:0000259" key="1">
    <source>
        <dbReference type="Pfam" id="PF07238"/>
    </source>
</evidence>
<evidence type="ECO:0000313" key="2">
    <source>
        <dbReference type="EMBL" id="NJR80379.1"/>
    </source>
</evidence>
<name>A0ABX1CS98_9SPHN</name>
<protein>
    <submittedName>
        <fullName evidence="2">PilZ domain-containing protein</fullName>
    </submittedName>
</protein>
<keyword evidence="3" id="KW-1185">Reference proteome</keyword>
<comment type="caution">
    <text evidence="2">The sequence shown here is derived from an EMBL/GenBank/DDBJ whole genome shotgun (WGS) entry which is preliminary data.</text>
</comment>
<reference evidence="2 3" key="1">
    <citation type="submission" date="2020-03" db="EMBL/GenBank/DDBJ databases">
        <authorList>
            <person name="Wang L."/>
            <person name="He N."/>
            <person name="Li Y."/>
            <person name="Fang Y."/>
            <person name="Zhang F."/>
        </authorList>
    </citation>
    <scope>NUCLEOTIDE SEQUENCE [LARGE SCALE GENOMIC DNA]</scope>
    <source>
        <strain evidence="2 3">36D10-4-7</strain>
    </source>
</reference>
<dbReference type="InterPro" id="IPR009875">
    <property type="entry name" value="PilZ_domain"/>
</dbReference>
<evidence type="ECO:0000313" key="3">
    <source>
        <dbReference type="Proteomes" id="UP000732399"/>
    </source>
</evidence>
<dbReference type="SUPFAM" id="SSF141371">
    <property type="entry name" value="PilZ domain-like"/>
    <property type="match status" value="1"/>
</dbReference>
<dbReference type="Proteomes" id="UP000732399">
    <property type="component" value="Unassembled WGS sequence"/>
</dbReference>
<gene>
    <name evidence="2" type="ORF">HBH26_17505</name>
</gene>
<accession>A0ABX1CS98</accession>
<feature type="domain" description="PilZ" evidence="1">
    <location>
        <begin position="9"/>
        <end position="90"/>
    </location>
</feature>